<evidence type="ECO:0000259" key="4">
    <source>
        <dbReference type="PROSITE" id="PS50887"/>
    </source>
</evidence>
<protein>
    <recommendedName>
        <fullName evidence="2">diguanylate cyclase</fullName>
        <ecNumber evidence="2">2.7.7.65</ecNumber>
    </recommendedName>
</protein>
<feature type="domain" description="GGDEF" evidence="4">
    <location>
        <begin position="202"/>
        <end position="335"/>
    </location>
</feature>
<dbReference type="Gene3D" id="3.30.70.270">
    <property type="match status" value="1"/>
</dbReference>
<gene>
    <name evidence="5" type="ordered locus">VIBHAR_00176</name>
</gene>
<dbReference type="FunFam" id="3.30.70.270:FF:000001">
    <property type="entry name" value="Diguanylate cyclase domain protein"/>
    <property type="match status" value="1"/>
</dbReference>
<dbReference type="InterPro" id="IPR000160">
    <property type="entry name" value="GGDEF_dom"/>
</dbReference>
<dbReference type="PANTHER" id="PTHR45138:SF9">
    <property type="entry name" value="DIGUANYLATE CYCLASE DGCM-RELATED"/>
    <property type="match status" value="1"/>
</dbReference>
<dbReference type="CDD" id="cd01949">
    <property type="entry name" value="GGDEF"/>
    <property type="match status" value="1"/>
</dbReference>
<dbReference type="KEGG" id="vha:VIBHAR_00176"/>
<dbReference type="EMBL" id="CP000789">
    <property type="protein sequence ID" value="ABU69224.1"/>
    <property type="molecule type" value="Genomic_DNA"/>
</dbReference>
<sequence>MIGIDCELNINRYNQRLTLDKGTNLVIYKEREDWLHAILNTLPDHVFILNEQGRYIESFGGTYHSKYFSAQSYTNLKLNDVLSTSKAAELLGYIGDVLHSNEPKVVKYSIALQDHLLMPIEELEALDNPEETWFEAIIKPVEDLQSGENWVIWSVRDVTKTHLLEKRLKELSETDELTGVLNRRAFLTRLDKAMSSHLRPSQTLSCIMIDIDHFKEINDQVGHFSGDQVIHHVAKICQRAIRGSDFIGRLGGEEFAVILVNTSAIQAYDVAERIREAIQNAPCKVDGIEISTTVSIGVAEYDEQVSSTTELMVNADKAMYYSKHSGRNQVTLHHGSIPDVKLQHSTNLRIQKVS</sequence>
<evidence type="ECO:0000256" key="3">
    <source>
        <dbReference type="ARBA" id="ARBA00034247"/>
    </source>
</evidence>
<dbReference type="InterPro" id="IPR035965">
    <property type="entry name" value="PAS-like_dom_sf"/>
</dbReference>
<dbReference type="Gene3D" id="3.30.450.20">
    <property type="entry name" value="PAS domain"/>
    <property type="match status" value="1"/>
</dbReference>
<dbReference type="SUPFAM" id="SSF55073">
    <property type="entry name" value="Nucleotide cyclase"/>
    <property type="match status" value="1"/>
</dbReference>
<evidence type="ECO:0000313" key="5">
    <source>
        <dbReference type="EMBL" id="ABU69224.1"/>
    </source>
</evidence>
<dbReference type="EC" id="2.7.7.65" evidence="2"/>
<comment type="catalytic activity">
    <reaction evidence="3">
        <text>2 GTP = 3',3'-c-di-GMP + 2 diphosphate</text>
        <dbReference type="Rhea" id="RHEA:24898"/>
        <dbReference type="ChEBI" id="CHEBI:33019"/>
        <dbReference type="ChEBI" id="CHEBI:37565"/>
        <dbReference type="ChEBI" id="CHEBI:58805"/>
        <dbReference type="EC" id="2.7.7.65"/>
    </reaction>
</comment>
<evidence type="ECO:0000313" key="6">
    <source>
        <dbReference type="Proteomes" id="UP000008152"/>
    </source>
</evidence>
<proteinExistence type="predicted"/>
<dbReference type="PATRIC" id="fig|338187.36.peg.163"/>
<dbReference type="Proteomes" id="UP000008152">
    <property type="component" value="Chromosome I"/>
</dbReference>
<dbReference type="NCBIfam" id="TIGR00254">
    <property type="entry name" value="GGDEF"/>
    <property type="match status" value="1"/>
</dbReference>
<dbReference type="SUPFAM" id="SSF55785">
    <property type="entry name" value="PYP-like sensor domain (PAS domain)"/>
    <property type="match status" value="1"/>
</dbReference>
<organism evidence="5 6">
    <name type="scientific">Vibrio campbellii (strain ATCC BAA-1116)</name>
    <dbReference type="NCBI Taxonomy" id="2902295"/>
    <lineage>
        <taxon>Bacteria</taxon>
        <taxon>Pseudomonadati</taxon>
        <taxon>Pseudomonadota</taxon>
        <taxon>Gammaproteobacteria</taxon>
        <taxon>Vibrionales</taxon>
        <taxon>Vibrionaceae</taxon>
        <taxon>Vibrio</taxon>
    </lineage>
</organism>
<dbReference type="PROSITE" id="PS50887">
    <property type="entry name" value="GGDEF"/>
    <property type="match status" value="1"/>
</dbReference>
<name>A7N081_VIBC1</name>
<dbReference type="GO" id="GO:0052621">
    <property type="term" value="F:diguanylate cyclase activity"/>
    <property type="evidence" value="ECO:0007669"/>
    <property type="project" value="UniProtKB-EC"/>
</dbReference>
<accession>A7N081</accession>
<evidence type="ECO:0000256" key="1">
    <source>
        <dbReference type="ARBA" id="ARBA00001946"/>
    </source>
</evidence>
<dbReference type="InterPro" id="IPR029787">
    <property type="entry name" value="Nucleotide_cyclase"/>
</dbReference>
<dbReference type="AlphaFoldDB" id="A7N081"/>
<comment type="cofactor">
    <cofactor evidence="1">
        <name>Mg(2+)</name>
        <dbReference type="ChEBI" id="CHEBI:18420"/>
    </cofactor>
</comment>
<dbReference type="InterPro" id="IPR050469">
    <property type="entry name" value="Diguanylate_Cyclase"/>
</dbReference>
<dbReference type="Pfam" id="PF00990">
    <property type="entry name" value="GGDEF"/>
    <property type="match status" value="1"/>
</dbReference>
<evidence type="ECO:0000256" key="2">
    <source>
        <dbReference type="ARBA" id="ARBA00012528"/>
    </source>
</evidence>
<dbReference type="SMART" id="SM00267">
    <property type="entry name" value="GGDEF"/>
    <property type="match status" value="1"/>
</dbReference>
<reference evidence="5 6" key="1">
    <citation type="submission" date="2007-08" db="EMBL/GenBank/DDBJ databases">
        <authorList>
            <consortium name="The Vibrio harveyi Genome Sequencing Project"/>
            <person name="Bassler B."/>
            <person name="Clifton S.W."/>
            <person name="Fulton L."/>
            <person name="Delehaunty K."/>
            <person name="Fronick C."/>
            <person name="Harrison M."/>
            <person name="Markivic C."/>
            <person name="Fulton R."/>
            <person name="Tin-Wollam A.-M."/>
            <person name="Shah N."/>
            <person name="Pepin K."/>
            <person name="Nash W."/>
            <person name="Thiruvilangam P."/>
            <person name="Bhonagiri V."/>
            <person name="Waters C."/>
            <person name="Tu K.C."/>
            <person name="Irgon J."/>
            <person name="Wilson R.K."/>
        </authorList>
    </citation>
    <scope>NUCLEOTIDE SEQUENCE [LARGE SCALE GENOMIC DNA]</scope>
    <source>
        <strain evidence="6">ATCC BAA-1116 / BB120</strain>
    </source>
</reference>
<dbReference type="InterPro" id="IPR043128">
    <property type="entry name" value="Rev_trsase/Diguanyl_cyclase"/>
</dbReference>
<dbReference type="PANTHER" id="PTHR45138">
    <property type="entry name" value="REGULATORY COMPONENTS OF SENSORY TRANSDUCTION SYSTEM"/>
    <property type="match status" value="1"/>
</dbReference>